<keyword evidence="2" id="KW-0663">Pyridoxal phosphate</keyword>
<dbReference type="Gene3D" id="3.90.1150.10">
    <property type="entry name" value="Aspartate Aminotransferase, domain 1"/>
    <property type="match status" value="1"/>
</dbReference>
<dbReference type="InterPro" id="IPR015422">
    <property type="entry name" value="PyrdxlP-dep_Trfase_small"/>
</dbReference>
<dbReference type="RefSeq" id="WP_248355764.1">
    <property type="nucleotide sequence ID" value="NZ_AP025591.1"/>
</dbReference>
<reference evidence="4" key="1">
    <citation type="journal article" date="2022" name="Int. J. Syst. Evol. Microbiol.">
        <title>Anaeromyxobacter oryzae sp. nov., Anaeromyxobacter diazotrophicus sp. nov. and Anaeromyxobacter paludicola sp. nov., isolated from paddy soils.</title>
        <authorList>
            <person name="Itoh H."/>
            <person name="Xu Z."/>
            <person name="Mise K."/>
            <person name="Masuda Y."/>
            <person name="Ushijima N."/>
            <person name="Hayakawa C."/>
            <person name="Shiratori Y."/>
            <person name="Senoo K."/>
        </authorList>
    </citation>
    <scope>NUCLEOTIDE SEQUENCE [LARGE SCALE GENOMIC DNA]</scope>
    <source>
        <strain evidence="4">Red232</strain>
    </source>
</reference>
<evidence type="ECO:0000313" key="3">
    <source>
        <dbReference type="EMBL" id="BDG06319.1"/>
    </source>
</evidence>
<evidence type="ECO:0000313" key="4">
    <source>
        <dbReference type="Proteomes" id="UP001162891"/>
    </source>
</evidence>
<dbReference type="Pfam" id="PF01041">
    <property type="entry name" value="DegT_DnrJ_EryC1"/>
    <property type="match status" value="1"/>
</dbReference>
<accession>A0ABM7X3E3</accession>
<proteinExistence type="inferred from homology"/>
<dbReference type="PIRSF" id="PIRSF000390">
    <property type="entry name" value="PLP_StrS"/>
    <property type="match status" value="1"/>
</dbReference>
<evidence type="ECO:0000256" key="2">
    <source>
        <dbReference type="RuleBase" id="RU004508"/>
    </source>
</evidence>
<dbReference type="PANTHER" id="PTHR30244:SF34">
    <property type="entry name" value="DTDP-4-AMINO-4,6-DIDEOXYGALACTOSE TRANSAMINASE"/>
    <property type="match status" value="1"/>
</dbReference>
<keyword evidence="4" id="KW-1185">Reference proteome</keyword>
<protein>
    <recommendedName>
        <fullName evidence="5">DegT/DnrJ/EryC1/StrS aminotransferase</fullName>
    </recommendedName>
</protein>
<dbReference type="InterPro" id="IPR000653">
    <property type="entry name" value="DegT/StrS_aminotransferase"/>
</dbReference>
<sequence length="403" mass="43463">MIPRYAPTYTYADLVAAVEIARREDAGERLRARLAELHGMRHVFLVESARVGLYAALRAWGRPGRVVLPAYDCIVVPEAIRFAGHDPRFVDVDEGSLSMTPAAVREALAPDVSAVFATHALGIPCDVEGIRDAVRGRDVLLVEDAAAALGARVRGRIVGSFGDAAVISFQATKVIAGETGGALLTDRDDLAERIREVLRPARPPRAGARELATSLARKLATSPLVYPATHLAYRAIGSEAMFEVVEPHSEMPPGYLAGCSRLSSALVLRQIDRLPANLERRRSIARRYEAAVAGVPGLAPLSIPEVFEPSWIQFPVRARDKAGFYRHMQREGVDVTWTYRYSCADSYGVQGCPVSRAAAATVLGLPSYPTLSDEQVRHVADAARRYRAGIAAHGAGAPRAKAG</sequence>
<dbReference type="SUPFAM" id="SSF53383">
    <property type="entry name" value="PLP-dependent transferases"/>
    <property type="match status" value="1"/>
</dbReference>
<comment type="similarity">
    <text evidence="1 2">Belongs to the DegT/DnrJ/EryC1 family.</text>
</comment>
<dbReference type="PANTHER" id="PTHR30244">
    <property type="entry name" value="TRANSAMINASE"/>
    <property type="match status" value="1"/>
</dbReference>
<evidence type="ECO:0000256" key="1">
    <source>
        <dbReference type="ARBA" id="ARBA00037999"/>
    </source>
</evidence>
<dbReference type="Proteomes" id="UP001162891">
    <property type="component" value="Chromosome"/>
</dbReference>
<organism evidence="3 4">
    <name type="scientific">Anaeromyxobacter oryzae</name>
    <dbReference type="NCBI Taxonomy" id="2918170"/>
    <lineage>
        <taxon>Bacteria</taxon>
        <taxon>Pseudomonadati</taxon>
        <taxon>Myxococcota</taxon>
        <taxon>Myxococcia</taxon>
        <taxon>Myxococcales</taxon>
        <taxon>Cystobacterineae</taxon>
        <taxon>Anaeromyxobacteraceae</taxon>
        <taxon>Anaeromyxobacter</taxon>
    </lineage>
</organism>
<gene>
    <name evidence="3" type="ORF">AMOR_53150</name>
</gene>
<evidence type="ECO:0008006" key="5">
    <source>
        <dbReference type="Google" id="ProtNLM"/>
    </source>
</evidence>
<dbReference type="InterPro" id="IPR015424">
    <property type="entry name" value="PyrdxlP-dep_Trfase"/>
</dbReference>
<dbReference type="Gene3D" id="3.40.640.10">
    <property type="entry name" value="Type I PLP-dependent aspartate aminotransferase-like (Major domain)"/>
    <property type="match status" value="1"/>
</dbReference>
<dbReference type="EMBL" id="AP025591">
    <property type="protein sequence ID" value="BDG06319.1"/>
    <property type="molecule type" value="Genomic_DNA"/>
</dbReference>
<dbReference type="InterPro" id="IPR015421">
    <property type="entry name" value="PyrdxlP-dep_Trfase_major"/>
</dbReference>
<name>A0ABM7X3E3_9BACT</name>